<feature type="transmembrane region" description="Helical" evidence="1">
    <location>
        <begin position="601"/>
        <end position="626"/>
    </location>
</feature>
<protein>
    <recommendedName>
        <fullName evidence="4">Transmembrane protein</fullName>
    </recommendedName>
</protein>
<dbReference type="EMBL" id="JARBJD010000035">
    <property type="protein sequence ID" value="KAK2958806.1"/>
    <property type="molecule type" value="Genomic_DNA"/>
</dbReference>
<gene>
    <name evidence="2" type="ORF">BLNAU_6309</name>
</gene>
<proteinExistence type="predicted"/>
<name>A0ABQ9Y4Z1_9EUKA</name>
<evidence type="ECO:0000313" key="2">
    <source>
        <dbReference type="EMBL" id="KAK2958806.1"/>
    </source>
</evidence>
<keyword evidence="1" id="KW-1133">Transmembrane helix</keyword>
<organism evidence="2 3">
    <name type="scientific">Blattamonas nauphoetae</name>
    <dbReference type="NCBI Taxonomy" id="2049346"/>
    <lineage>
        <taxon>Eukaryota</taxon>
        <taxon>Metamonada</taxon>
        <taxon>Preaxostyla</taxon>
        <taxon>Oxymonadida</taxon>
        <taxon>Blattamonas</taxon>
    </lineage>
</organism>
<evidence type="ECO:0008006" key="4">
    <source>
        <dbReference type="Google" id="ProtNLM"/>
    </source>
</evidence>
<dbReference type="Proteomes" id="UP001281761">
    <property type="component" value="Unassembled WGS sequence"/>
</dbReference>
<keyword evidence="1" id="KW-0472">Membrane</keyword>
<evidence type="ECO:0000256" key="1">
    <source>
        <dbReference type="SAM" id="Phobius"/>
    </source>
</evidence>
<keyword evidence="1" id="KW-0812">Transmembrane</keyword>
<evidence type="ECO:0000313" key="3">
    <source>
        <dbReference type="Proteomes" id="UP001281761"/>
    </source>
</evidence>
<comment type="caution">
    <text evidence="2">The sequence shown here is derived from an EMBL/GenBank/DDBJ whole genome shotgun (WGS) entry which is preliminary data.</text>
</comment>
<reference evidence="2 3" key="1">
    <citation type="journal article" date="2022" name="bioRxiv">
        <title>Genomics of Preaxostyla Flagellates Illuminates Evolutionary Transitions and the Path Towards Mitochondrial Loss.</title>
        <authorList>
            <person name="Novak L.V.F."/>
            <person name="Treitli S.C."/>
            <person name="Pyrih J."/>
            <person name="Halakuc P."/>
            <person name="Pipaliya S.V."/>
            <person name="Vacek V."/>
            <person name="Brzon O."/>
            <person name="Soukal P."/>
            <person name="Eme L."/>
            <person name="Dacks J.B."/>
            <person name="Karnkowska A."/>
            <person name="Elias M."/>
            <person name="Hampl V."/>
        </authorList>
    </citation>
    <scope>NUCLEOTIDE SEQUENCE [LARGE SCALE GENOMIC DNA]</scope>
    <source>
        <strain evidence="2">NAU3</strain>
        <tissue evidence="2">Gut</tissue>
    </source>
</reference>
<sequence>MGSLMRSNLLSLSKCKLTFSKISISQDSTSQLQRKTSLLESTSSEIYISDFSLSKCEISKADNPDFALFSFTSSIVDFSGSTFGDVTFTSPVPSMFSFILFSDVEGDSTPIAKHLVKKVVFPDLSQQKDSIAHIILYTNKLTDYSVVDMFPDYSIDTSRIIGHTQANPEIYHSIFCFQNKKTSTSVVSAHGFDDYTWSSPECPVATIGRARSLSNDITFLNDLEITIPSSFTTPASLSGDIASSAHLQLSSTFAFNISSQVNFTTIDFSVHETPQLVCFVVGSAGTMQATNVRWYMSTGVTDPSLSRLVELNTGRLVMKNCTLGQTVAFRNTAFLLVSPQSVEFTMVDVYLDKMESKSCLVVQTSIEQMTNVSLMSCNFTYHKARTQLTPLESLEMLCTWDTATVELYNIARVTLVGNSFRQMDNALLVTNCTVASNDTEIVGGKLHDVYSSIRHPLQCKDSIFRNYFTDDISLNKTLWWVRSDGCTTTGCTSNFFVPTISSVEQDGTNQTGGLYVVKGSNLFPCDIRFVLLKRFGADSNETRLTSVQFIDEQTAHVTVNPTSLAANGEFAIQLCYGLKGQCLSSHTIFVNKKVAFHFYDIFIVLFVILSLVCMVGSLVFTIITFVRHRVPQVPPTQGFLKDALLKDHD</sequence>
<accession>A0ABQ9Y4Z1</accession>
<keyword evidence="3" id="KW-1185">Reference proteome</keyword>